<gene>
    <name evidence="2" type="ORF">LVY65_11950</name>
</gene>
<dbReference type="Proteomes" id="UP001139410">
    <property type="component" value="Unassembled WGS sequence"/>
</dbReference>
<feature type="transmembrane region" description="Helical" evidence="1">
    <location>
        <begin position="92"/>
        <end position="115"/>
    </location>
</feature>
<dbReference type="AlphaFoldDB" id="A0A9X1TWT8"/>
<proteinExistence type="predicted"/>
<evidence type="ECO:0000313" key="3">
    <source>
        <dbReference type="Proteomes" id="UP001139410"/>
    </source>
</evidence>
<feature type="transmembrane region" description="Helical" evidence="1">
    <location>
        <begin position="51"/>
        <end position="71"/>
    </location>
</feature>
<dbReference type="RefSeq" id="WP_235068478.1">
    <property type="nucleotide sequence ID" value="NZ_JAKFGM010000003.1"/>
</dbReference>
<feature type="transmembrane region" description="Helical" evidence="1">
    <location>
        <begin position="135"/>
        <end position="151"/>
    </location>
</feature>
<keyword evidence="1" id="KW-0812">Transmembrane</keyword>
<keyword evidence="1" id="KW-1133">Transmembrane helix</keyword>
<feature type="transmembrane region" description="Helical" evidence="1">
    <location>
        <begin position="12"/>
        <end position="31"/>
    </location>
</feature>
<keyword evidence="1" id="KW-0472">Membrane</keyword>
<dbReference type="EMBL" id="JAKFGM010000003">
    <property type="protein sequence ID" value="MCF2515769.1"/>
    <property type="molecule type" value="Genomic_DNA"/>
</dbReference>
<comment type="caution">
    <text evidence="2">The sequence shown here is derived from an EMBL/GenBank/DDBJ whole genome shotgun (WGS) entry which is preliminary data.</text>
</comment>
<evidence type="ECO:0000256" key="1">
    <source>
        <dbReference type="SAM" id="Phobius"/>
    </source>
</evidence>
<keyword evidence="3" id="KW-1185">Reference proteome</keyword>
<reference evidence="2" key="1">
    <citation type="submission" date="2022-01" db="EMBL/GenBank/DDBJ databases">
        <authorList>
            <person name="Jo J.-H."/>
            <person name="Im W.-T."/>
        </authorList>
    </citation>
    <scope>NUCLEOTIDE SEQUENCE</scope>
    <source>
        <strain evidence="2">G124</strain>
    </source>
</reference>
<dbReference type="InterPro" id="IPR021354">
    <property type="entry name" value="DUF2975"/>
</dbReference>
<sequence length="165" mass="17877">MNNFAIARSARRLRLAVTIAIGLIVAIYLLGRFGPELGPLRVEAHSAGPGWLGRAIVDVTLALFIIALWRLTQMLSAVADGPLFGPRVTQAFRGFAFWLFLATFIDVIAPPVIAVTETISSGGGSTALVFELRDLLMLAGALFLFLLARMLEQARAIEVELEEIV</sequence>
<name>A0A9X1TWT8_9SPHN</name>
<accession>A0A9X1TWT8</accession>
<evidence type="ECO:0000313" key="2">
    <source>
        <dbReference type="EMBL" id="MCF2515769.1"/>
    </source>
</evidence>
<dbReference type="Pfam" id="PF11188">
    <property type="entry name" value="DUF2975"/>
    <property type="match status" value="1"/>
</dbReference>
<organism evidence="2 3">
    <name type="scientific">Sphingomonas cremea</name>
    <dbReference type="NCBI Taxonomy" id="2904799"/>
    <lineage>
        <taxon>Bacteria</taxon>
        <taxon>Pseudomonadati</taxon>
        <taxon>Pseudomonadota</taxon>
        <taxon>Alphaproteobacteria</taxon>
        <taxon>Sphingomonadales</taxon>
        <taxon>Sphingomonadaceae</taxon>
        <taxon>Sphingomonas</taxon>
    </lineage>
</organism>
<protein>
    <submittedName>
        <fullName evidence="2">DUF2975 domain-containing protein</fullName>
    </submittedName>
</protein>